<dbReference type="Proteomes" id="UP001242811">
    <property type="component" value="Unassembled WGS sequence"/>
</dbReference>
<dbReference type="RefSeq" id="WP_152380601.1">
    <property type="nucleotide sequence ID" value="NZ_CP045298.1"/>
</dbReference>
<dbReference type="Pfam" id="PF00395">
    <property type="entry name" value="SLH"/>
    <property type="match status" value="2"/>
</dbReference>
<feature type="compositionally biased region" description="Low complexity" evidence="1">
    <location>
        <begin position="520"/>
        <end position="538"/>
    </location>
</feature>
<dbReference type="InterPro" id="IPR001119">
    <property type="entry name" value="SLH_dom"/>
</dbReference>
<evidence type="ECO:0000313" key="4">
    <source>
        <dbReference type="EMBL" id="MDQ0495830.1"/>
    </source>
</evidence>
<evidence type="ECO:0000256" key="2">
    <source>
        <dbReference type="SAM" id="SignalP"/>
    </source>
</evidence>
<keyword evidence="2" id="KW-0732">Signal</keyword>
<feature type="chain" id="PRO_5045488214" description="SLH domain-containing protein" evidence="2">
    <location>
        <begin position="29"/>
        <end position="1352"/>
    </location>
</feature>
<comment type="caution">
    <text evidence="4">The sequence shown here is derived from an EMBL/GenBank/DDBJ whole genome shotgun (WGS) entry which is preliminary data.</text>
</comment>
<keyword evidence="5" id="KW-1185">Reference proteome</keyword>
<protein>
    <recommendedName>
        <fullName evidence="3">SLH domain-containing protein</fullName>
    </recommendedName>
</protein>
<proteinExistence type="predicted"/>
<evidence type="ECO:0000256" key="1">
    <source>
        <dbReference type="SAM" id="MobiDB-lite"/>
    </source>
</evidence>
<feature type="domain" description="SLH" evidence="3">
    <location>
        <begin position="181"/>
        <end position="243"/>
    </location>
</feature>
<dbReference type="SMART" id="SM00635">
    <property type="entry name" value="BID_2"/>
    <property type="match status" value="5"/>
</dbReference>
<feature type="region of interest" description="Disordered" evidence="1">
    <location>
        <begin position="165"/>
        <end position="184"/>
    </location>
</feature>
<organism evidence="4 5">
    <name type="scientific">Paenibacillus brasilensis</name>
    <dbReference type="NCBI Taxonomy" id="128574"/>
    <lineage>
        <taxon>Bacteria</taxon>
        <taxon>Bacillati</taxon>
        <taxon>Bacillota</taxon>
        <taxon>Bacilli</taxon>
        <taxon>Bacillales</taxon>
        <taxon>Paenibacillaceae</taxon>
        <taxon>Paenibacillus</taxon>
    </lineage>
</organism>
<dbReference type="InterPro" id="IPR003343">
    <property type="entry name" value="Big_2"/>
</dbReference>
<dbReference type="Gene3D" id="2.60.40.10">
    <property type="entry name" value="Immunoglobulins"/>
    <property type="match status" value="2"/>
</dbReference>
<gene>
    <name evidence="4" type="ORF">QOZ95_004013</name>
</gene>
<evidence type="ECO:0000259" key="3">
    <source>
        <dbReference type="PROSITE" id="PS51272"/>
    </source>
</evidence>
<name>A0ABU0L3H5_9BACL</name>
<accession>A0ABU0L3H5</accession>
<feature type="domain" description="SLH" evidence="3">
    <location>
        <begin position="109"/>
        <end position="172"/>
    </location>
</feature>
<sequence length="1352" mass="141893">MRNKQLTAQLAAALLLLTPAVPVGTAQAAVSSADAASVSTASIGKSPSPWKDVQQLTAQQLEQLQKARELGIIQGDPAGTLRPEQKLTRQELAVLLVKALQLPTGNLDGAASFTDVPANSWSRPAIEAARKAGLLQGDADGRFRPNDLISAQELVALLVRSAGTNTPADTSASTTATSSAQTLPTTWKEASPWAAPLIRAALSDGLMSEFGGSLHAKDSVSRVDAVSLLVSALFPQERASQLQGIDGQQIRINGIAYDVAEPLRGIFHADNQAALRGAGIRFHATGRTVDKVTWLELRSSGTPAGNGEAEFSGNVVLDGHGSTLNGDLVVAGDFTSVLHLKVEQQLTVDARVQQDFYAQDVQVQGQTHINGGDNNTVVFDSSTLTQMDVTKPEVHVVLSGTASATVMNVQSNASIEVGTAASLSQLNINEGTDNVSLQGTVPTVQVTGSQPVEMTGNSTIQQLTVSGTGALQLKNTGSIENLQVSNPAATVNVSGNIQVSALTLGTGVASNAVTGLAVTSVTGTSSSSGGSSGSSSAANRSPEVVNASVERVITEGTGEQLYDLRQFFTDPDRDVLTFSAASLQSGVVRASVSGNTLKLTPVSVGKASISVSANDGRGKRISSTFKITVNGLPVSTGIPAQDLTVGQSDAVLHLNDYIQDPENAALTYQVTVDHPAVASAVLAGDELRLSPLHAGSTIVHVTANDGQQGEDGSTGQKQIDFNLTVQGAPNHAPQGQTPQPLTVTLGQPNSMLDLGAVFTDADSDPLVFTAASADTSIVQTSITGHQLTLQSLQPGSTSITLTADDSKGGTAIVTLIVTVLPIPNSSPVVTHAPNAVHLILGKADGTVDLSTIFADPDHDSLRYEISSSAPAVADAMLQNDQLVIHGLAAGSTIITITATDGRGGEISTDLQVHLLENAVIAAIPEQLLQLENPAPELDLSPFLLNWDLASLSVTADTYDPGIATAHMNGQKLQLNPVSVGTTSVTLSVYDQYGRAEGANFPVIVSMPQLNHAPQVISAINEQVLSPGVTQQRDYDLQQLFSDEDGDELQFTVSSSDPTLVSASLQGSSLTLAPGTGSGLAAMTITATDGKGGSVQYTFNVRNAELISGGITPIGVKYGLPYRTVDLSSYFPGQSEFLVYRGTQSSTFTGPVDHLGTTIALSPDPVLVWVVGTDGRAAVFQVQQDPQQAPAVYFSQFVDGGDGRIVLQLYYNGDGDPSHRGENYSLEVHQWMKNTNRMNVTTIPINPLYPAMPYLIIDSIFYDFMDITPAWYFNDEGNFYNPNEFNTVAYVLKYQGQVVDVLGNPNSDEQFTPQGGTFVRKPGISYGSPAYNQPDEWNVYPKGAYQFVSIHTP</sequence>
<feature type="domain" description="SLH" evidence="3">
    <location>
        <begin position="47"/>
        <end position="108"/>
    </location>
</feature>
<dbReference type="PROSITE" id="PS51272">
    <property type="entry name" value="SLH"/>
    <property type="match status" value="3"/>
</dbReference>
<feature type="signal peptide" evidence="2">
    <location>
        <begin position="1"/>
        <end position="28"/>
    </location>
</feature>
<reference evidence="4 5" key="1">
    <citation type="submission" date="2023-07" db="EMBL/GenBank/DDBJ databases">
        <title>Genomic Encyclopedia of Type Strains, Phase IV (KMG-IV): sequencing the most valuable type-strain genomes for metagenomic binning, comparative biology and taxonomic classification.</title>
        <authorList>
            <person name="Goeker M."/>
        </authorList>
    </citation>
    <scope>NUCLEOTIDE SEQUENCE [LARGE SCALE GENOMIC DNA]</scope>
    <source>
        <strain evidence="4 5">DSM 14914</strain>
    </source>
</reference>
<feature type="region of interest" description="Disordered" evidence="1">
    <location>
        <begin position="520"/>
        <end position="545"/>
    </location>
</feature>
<evidence type="ECO:0000313" key="5">
    <source>
        <dbReference type="Proteomes" id="UP001242811"/>
    </source>
</evidence>
<dbReference type="InterPro" id="IPR013783">
    <property type="entry name" value="Ig-like_fold"/>
</dbReference>
<dbReference type="EMBL" id="JAUSWA010000027">
    <property type="protein sequence ID" value="MDQ0495830.1"/>
    <property type="molecule type" value="Genomic_DNA"/>
</dbReference>